<comment type="caution">
    <text evidence="1">The sequence shown here is derived from an EMBL/GenBank/DDBJ whole genome shotgun (WGS) entry which is preliminary data.</text>
</comment>
<protein>
    <submittedName>
        <fullName evidence="1">Uncharacterized protein</fullName>
    </submittedName>
</protein>
<sequence>MTRHLVELALREASFSGPELASMPVGRALELSQALAYRRRRQEEELEKWSKR</sequence>
<gene>
    <name evidence="1" type="ORF">LCGC14_2608090</name>
</gene>
<name>A0A0F9A704_9ZZZZ</name>
<evidence type="ECO:0000313" key="1">
    <source>
        <dbReference type="EMBL" id="KKL05235.1"/>
    </source>
</evidence>
<reference evidence="1" key="1">
    <citation type="journal article" date="2015" name="Nature">
        <title>Complex archaea that bridge the gap between prokaryotes and eukaryotes.</title>
        <authorList>
            <person name="Spang A."/>
            <person name="Saw J.H."/>
            <person name="Jorgensen S.L."/>
            <person name="Zaremba-Niedzwiedzka K."/>
            <person name="Martijn J."/>
            <person name="Lind A.E."/>
            <person name="van Eijk R."/>
            <person name="Schleper C."/>
            <person name="Guy L."/>
            <person name="Ettema T.J."/>
        </authorList>
    </citation>
    <scope>NUCLEOTIDE SEQUENCE</scope>
</reference>
<accession>A0A0F9A704</accession>
<organism evidence="1">
    <name type="scientific">marine sediment metagenome</name>
    <dbReference type="NCBI Taxonomy" id="412755"/>
    <lineage>
        <taxon>unclassified sequences</taxon>
        <taxon>metagenomes</taxon>
        <taxon>ecological metagenomes</taxon>
    </lineage>
</organism>
<dbReference type="EMBL" id="LAZR01044203">
    <property type="protein sequence ID" value="KKL05235.1"/>
    <property type="molecule type" value="Genomic_DNA"/>
</dbReference>
<proteinExistence type="predicted"/>
<dbReference type="AlphaFoldDB" id="A0A0F9A704"/>